<organism evidence="1 2">
    <name type="scientific">Kluyveromyces lactis (strain ATCC 8585 / CBS 2359 / DSM 70799 / NBRC 1267 / NRRL Y-1140 / WM37)</name>
    <name type="common">Yeast</name>
    <name type="synonym">Candida sphaerica</name>
    <dbReference type="NCBI Taxonomy" id="284590"/>
    <lineage>
        <taxon>Eukaryota</taxon>
        <taxon>Fungi</taxon>
        <taxon>Dikarya</taxon>
        <taxon>Ascomycota</taxon>
        <taxon>Saccharomycotina</taxon>
        <taxon>Saccharomycetes</taxon>
        <taxon>Saccharomycetales</taxon>
        <taxon>Saccharomycetaceae</taxon>
        <taxon>Kluyveromyces</taxon>
    </lineage>
</organism>
<reference evidence="1 2" key="1">
    <citation type="journal article" date="2004" name="Nature">
        <title>Genome evolution in yeasts.</title>
        <authorList>
            <consortium name="Genolevures"/>
            <person name="Dujon B."/>
            <person name="Sherman D."/>
            <person name="Fischer G."/>
            <person name="Durrens P."/>
            <person name="Casaregola S."/>
            <person name="Lafontaine I."/>
            <person name="de Montigny J."/>
            <person name="Marck C."/>
            <person name="Neuveglise C."/>
            <person name="Talla E."/>
            <person name="Goffard N."/>
            <person name="Frangeul L."/>
            <person name="Aigle M."/>
            <person name="Anthouard V."/>
            <person name="Babour A."/>
            <person name="Barbe V."/>
            <person name="Barnay S."/>
            <person name="Blanchin S."/>
            <person name="Beckerich J.M."/>
            <person name="Beyne E."/>
            <person name="Bleykasten C."/>
            <person name="Boisrame A."/>
            <person name="Boyer J."/>
            <person name="Cattolico L."/>
            <person name="Confanioleri F."/>
            <person name="de Daruvar A."/>
            <person name="Despons L."/>
            <person name="Fabre E."/>
            <person name="Fairhead C."/>
            <person name="Ferry-Dumazet H."/>
            <person name="Groppi A."/>
            <person name="Hantraye F."/>
            <person name="Hennequin C."/>
            <person name="Jauniaux N."/>
            <person name="Joyet P."/>
            <person name="Kachouri R."/>
            <person name="Kerrest A."/>
            <person name="Koszul R."/>
            <person name="Lemaire M."/>
            <person name="Lesur I."/>
            <person name="Ma L."/>
            <person name="Muller H."/>
            <person name="Nicaud J.M."/>
            <person name="Nikolski M."/>
            <person name="Oztas S."/>
            <person name="Ozier-Kalogeropoulos O."/>
            <person name="Pellenz S."/>
            <person name="Potier S."/>
            <person name="Richard G.F."/>
            <person name="Straub M.L."/>
            <person name="Suleau A."/>
            <person name="Swennene D."/>
            <person name="Tekaia F."/>
            <person name="Wesolowski-Louvel M."/>
            <person name="Westhof E."/>
            <person name="Wirth B."/>
            <person name="Zeniou-Meyer M."/>
            <person name="Zivanovic I."/>
            <person name="Bolotin-Fukuhara M."/>
            <person name="Thierry A."/>
            <person name="Bouchier C."/>
            <person name="Caudron B."/>
            <person name="Scarpelli C."/>
            <person name="Gaillardin C."/>
            <person name="Weissenbach J."/>
            <person name="Wincker P."/>
            <person name="Souciet J.L."/>
        </authorList>
    </citation>
    <scope>NUCLEOTIDE SEQUENCE [LARGE SCALE GENOMIC DNA]</scope>
    <source>
        <strain evidence="2">ATCC 8585 / CBS 2359 / DSM 70799 / NBRC 1267 / NRRL Y-1140 / WM37</strain>
    </source>
</reference>
<protein>
    <submittedName>
        <fullName evidence="1">KLLA0E09725p</fullName>
    </submittedName>
</protein>
<dbReference type="HOGENOM" id="CLU_1305042_0_0_1"/>
<dbReference type="KEGG" id="kla:KLLA0_E09725g"/>
<dbReference type="PaxDb" id="284590-Q6CNV1"/>
<evidence type="ECO:0000313" key="1">
    <source>
        <dbReference type="EMBL" id="CAG99475.1"/>
    </source>
</evidence>
<dbReference type="InParanoid" id="Q6CNV1"/>
<dbReference type="AlphaFoldDB" id="Q6CNV1"/>
<gene>
    <name evidence="1" type="ORF">KLLA0_E09725g</name>
</gene>
<dbReference type="EMBL" id="CR382125">
    <property type="protein sequence ID" value="CAG99475.1"/>
    <property type="molecule type" value="Genomic_DNA"/>
</dbReference>
<accession>Q6CNV1</accession>
<name>Q6CNV1_KLULA</name>
<dbReference type="Proteomes" id="UP000000598">
    <property type="component" value="Chromosome E"/>
</dbReference>
<proteinExistence type="predicted"/>
<dbReference type="GeneID" id="2894030"/>
<sequence>MARQTRPAVTRELCEQCIGNTKNAQRMVLLMAQMAAAYEKLGNLRHSDEDKKQSEIIISNLESHVIVTTLTLRKLSQRSEQEDLQLLVLYNSTKNAWTRTQYYEIYQLKQFLEEAIISNQDYDILPQAENVLNGFLFNEDYVKNLPALNEDVKLSQWEIFAREVTQINKTYRIQLDHFGNSVQRVMNRAKLNTNYPHIEALNIMLNDLNSY</sequence>
<keyword evidence="2" id="KW-1185">Reference proteome</keyword>
<dbReference type="RefSeq" id="XP_454388.1">
    <property type="nucleotide sequence ID" value="XM_454388.1"/>
</dbReference>
<evidence type="ECO:0000313" key="2">
    <source>
        <dbReference type="Proteomes" id="UP000000598"/>
    </source>
</evidence>